<accession>A0A8C4QR50</accession>
<dbReference type="Gene3D" id="3.30.40.10">
    <property type="entry name" value="Zinc/RING finger domain, C3HC4 (zinc finger)"/>
    <property type="match status" value="1"/>
</dbReference>
<dbReference type="InterPro" id="IPR001965">
    <property type="entry name" value="Znf_PHD"/>
</dbReference>
<dbReference type="InterPro" id="IPR034732">
    <property type="entry name" value="EPHD"/>
</dbReference>
<reference evidence="7" key="1">
    <citation type="submission" date="2025-08" db="UniProtKB">
        <authorList>
            <consortium name="Ensembl"/>
        </authorList>
    </citation>
    <scope>IDENTIFICATION</scope>
</reference>
<proteinExistence type="predicted"/>
<dbReference type="GO" id="GO:0008270">
    <property type="term" value="F:zinc ion binding"/>
    <property type="evidence" value="ECO:0007669"/>
    <property type="project" value="UniProtKB-KW"/>
</dbReference>
<dbReference type="AlphaFoldDB" id="A0A8C4QR50"/>
<feature type="domain" description="PHD-type" evidence="6">
    <location>
        <begin position="54"/>
        <end position="175"/>
    </location>
</feature>
<organism evidence="7 8">
    <name type="scientific">Eptatretus burgeri</name>
    <name type="common">Inshore hagfish</name>
    <dbReference type="NCBI Taxonomy" id="7764"/>
    <lineage>
        <taxon>Eukaryota</taxon>
        <taxon>Metazoa</taxon>
        <taxon>Chordata</taxon>
        <taxon>Craniata</taxon>
        <taxon>Vertebrata</taxon>
        <taxon>Cyclostomata</taxon>
        <taxon>Myxini</taxon>
        <taxon>Myxiniformes</taxon>
        <taxon>Myxinidae</taxon>
        <taxon>Eptatretinae</taxon>
        <taxon>Eptatretus</taxon>
    </lineage>
</organism>
<sequence length="273" mass="30958">MHSGTMRHLDIENHEATMLLQGHWLDDNHIQKQVICFQHRVCGTGTTMKDTSLGPVCAFCKKDQTVEEECGQMCHSSNGSIHVHYLCLLYSSALCTDSQTLQETICNFPVEEVRKEILRGKKLRCSGCKRVGATVGCQIRRCPRTYHYSCAVEKKVFLIADEDEGIYQICCGSHDFKSQRRKTATERKRHRSKIETSLNNSVNSDETHCSFNEEPLPMDASILSVRNFWDNLVKADLVKTVFQPLCDLIRHGEASNQGVKLHLLAVTNRGLKM</sequence>
<keyword evidence="5" id="KW-0539">Nucleus</keyword>
<dbReference type="Proteomes" id="UP000694388">
    <property type="component" value="Unplaced"/>
</dbReference>
<keyword evidence="4" id="KW-0862">Zinc</keyword>
<name>A0A8C4QR50_EPTBU</name>
<keyword evidence="8" id="KW-1185">Reference proteome</keyword>
<evidence type="ECO:0000313" key="7">
    <source>
        <dbReference type="Ensembl" id="ENSEBUP00000019066.1"/>
    </source>
</evidence>
<dbReference type="Ensembl" id="ENSEBUT00000019642.1">
    <property type="protein sequence ID" value="ENSEBUP00000019066.1"/>
    <property type="gene ID" value="ENSEBUG00000011891.1"/>
</dbReference>
<dbReference type="PANTHER" id="PTHR12420">
    <property type="entry name" value="PHD FINGER PROTEIN"/>
    <property type="match status" value="1"/>
</dbReference>
<evidence type="ECO:0000313" key="8">
    <source>
        <dbReference type="Proteomes" id="UP000694388"/>
    </source>
</evidence>
<keyword evidence="2" id="KW-0479">Metal-binding</keyword>
<protein>
    <recommendedName>
        <fullName evidence="6">PHD-type domain-containing protein</fullName>
    </recommendedName>
</protein>
<dbReference type="SMART" id="SM00249">
    <property type="entry name" value="PHD"/>
    <property type="match status" value="1"/>
</dbReference>
<dbReference type="InterPro" id="IPR013083">
    <property type="entry name" value="Znf_RING/FYVE/PHD"/>
</dbReference>
<keyword evidence="3" id="KW-0863">Zinc-finger</keyword>
<evidence type="ECO:0000259" key="6">
    <source>
        <dbReference type="PROSITE" id="PS51805"/>
    </source>
</evidence>
<evidence type="ECO:0000256" key="3">
    <source>
        <dbReference type="ARBA" id="ARBA00022771"/>
    </source>
</evidence>
<dbReference type="PANTHER" id="PTHR12420:SF4">
    <property type="entry name" value="PHD FINGER PROTEIN 11"/>
    <property type="match status" value="1"/>
</dbReference>
<evidence type="ECO:0000256" key="2">
    <source>
        <dbReference type="ARBA" id="ARBA00022723"/>
    </source>
</evidence>
<dbReference type="InterPro" id="IPR051188">
    <property type="entry name" value="PHD-type_Zinc_Finger"/>
</dbReference>
<comment type="subcellular location">
    <subcellularLocation>
        <location evidence="1">Nucleus</location>
    </subcellularLocation>
</comment>
<dbReference type="GO" id="GO:0005634">
    <property type="term" value="C:nucleus"/>
    <property type="evidence" value="ECO:0007669"/>
    <property type="project" value="UniProtKB-SubCell"/>
</dbReference>
<dbReference type="Pfam" id="PF13771">
    <property type="entry name" value="zf-HC5HC2H"/>
    <property type="match status" value="1"/>
</dbReference>
<evidence type="ECO:0000256" key="5">
    <source>
        <dbReference type="ARBA" id="ARBA00023242"/>
    </source>
</evidence>
<dbReference type="PROSITE" id="PS51805">
    <property type="entry name" value="EPHD"/>
    <property type="match status" value="1"/>
</dbReference>
<evidence type="ECO:0000256" key="1">
    <source>
        <dbReference type="ARBA" id="ARBA00004123"/>
    </source>
</evidence>
<dbReference type="GeneTree" id="ENSGT00950000182865"/>
<reference evidence="7" key="2">
    <citation type="submission" date="2025-09" db="UniProtKB">
        <authorList>
            <consortium name="Ensembl"/>
        </authorList>
    </citation>
    <scope>IDENTIFICATION</scope>
</reference>
<evidence type="ECO:0000256" key="4">
    <source>
        <dbReference type="ARBA" id="ARBA00022833"/>
    </source>
</evidence>